<dbReference type="FunFam" id="2.60.40.10:FF:000378">
    <property type="entry name" value="Nectin cell adhesion molecule 3"/>
    <property type="match status" value="1"/>
</dbReference>
<comment type="caution">
    <text evidence="18">The sequence shown here is derived from an EMBL/GenBank/DDBJ whole genome shotgun (WGS) entry which is preliminary data.</text>
</comment>
<feature type="domain" description="Ig-like" evidence="17">
    <location>
        <begin position="146"/>
        <end position="235"/>
    </location>
</feature>
<dbReference type="SMART" id="SM00408">
    <property type="entry name" value="IGc2"/>
    <property type="match status" value="1"/>
</dbReference>
<dbReference type="Proteomes" id="UP000736164">
    <property type="component" value="Unassembled WGS sequence"/>
</dbReference>
<dbReference type="InterPro" id="IPR051427">
    <property type="entry name" value="Nectin/Nectin-like"/>
</dbReference>
<dbReference type="EMBL" id="JAAWVO010074157">
    <property type="protein sequence ID" value="MBN3325101.1"/>
    <property type="molecule type" value="Genomic_DNA"/>
</dbReference>
<evidence type="ECO:0000256" key="9">
    <source>
        <dbReference type="ARBA" id="ARBA00022949"/>
    </source>
</evidence>
<dbReference type="InterPro" id="IPR013106">
    <property type="entry name" value="Ig_V-set"/>
</dbReference>
<evidence type="ECO:0000259" key="17">
    <source>
        <dbReference type="PROSITE" id="PS50835"/>
    </source>
</evidence>
<keyword evidence="9" id="KW-0965">Cell junction</keyword>
<dbReference type="FunFam" id="2.60.40.10:FF:000298">
    <property type="entry name" value="Nectin cell adhesion molecule 3"/>
    <property type="match status" value="1"/>
</dbReference>
<keyword evidence="4" id="KW-1003">Cell membrane</keyword>
<evidence type="ECO:0000256" key="4">
    <source>
        <dbReference type="ARBA" id="ARBA00022475"/>
    </source>
</evidence>
<keyword evidence="7" id="KW-0677">Repeat</keyword>
<sequence length="461" mass="51491">MSFHCHRTTLGFPGTNAIFLFIICILTGVGSNEVIVDPRVTAVLGKNITLMCTVEVGRNLSLTQTSWERKHNGSTLTLAVFNPIYGISIAEDYKKRLFFKDPSNEDATIVLEDVGFADTGVYTCKVATFPLGNTQASTMVTVMVEPKVYVSAGSAPLIDGGNETVVATCTAERGKPRAEVSWESDLFGRPVVKYIDEANGTSTMEVQYRWKPTRLVQGRKLTCVVRHPALETEFRIPYVLNVQYAPVIQIKGYDNNWFVGRENVQLVCQADANPPPARYIWTRLDKDLPPGVQIVNGTLSFNRALDRNDSGIYQCEVANDIGHQHKQMDISIQDVPSHQTSSVAVAGAVIGAVLALFLIAVFIIVLVTPRKREPSYLDKVIDLPPTHKPHPTYMERTVSIPLTASTVPSRVMDRHCIVQDTMIPDFHEHRSPKLEQLSYHEWICHNSGSERVYINHREHYV</sequence>
<dbReference type="PANTHER" id="PTHR23277:SF12">
    <property type="entry name" value="NECTIN-3"/>
    <property type="match status" value="1"/>
</dbReference>
<evidence type="ECO:0000256" key="10">
    <source>
        <dbReference type="ARBA" id="ARBA00022989"/>
    </source>
</evidence>
<evidence type="ECO:0000256" key="14">
    <source>
        <dbReference type="ARBA" id="ARBA00023319"/>
    </source>
</evidence>
<dbReference type="PROSITE" id="PS50835">
    <property type="entry name" value="IG_LIKE"/>
    <property type="match status" value="3"/>
</dbReference>
<name>A0A8J7P625_ATRSP</name>
<keyword evidence="5 16" id="KW-0812">Transmembrane</keyword>
<comment type="subcellular location">
    <subcellularLocation>
        <location evidence="2">Cell junction</location>
        <location evidence="2">Adherens junction</location>
    </subcellularLocation>
    <subcellularLocation>
        <location evidence="1">Cell membrane</location>
        <topology evidence="1">Single-pass membrane protein</topology>
    </subcellularLocation>
</comment>
<dbReference type="InterPro" id="IPR003599">
    <property type="entry name" value="Ig_sub"/>
</dbReference>
<proteinExistence type="inferred from homology"/>
<evidence type="ECO:0000256" key="8">
    <source>
        <dbReference type="ARBA" id="ARBA00022889"/>
    </source>
</evidence>
<dbReference type="InterPro" id="IPR013783">
    <property type="entry name" value="Ig-like_fold"/>
</dbReference>
<dbReference type="GO" id="GO:0005886">
    <property type="term" value="C:plasma membrane"/>
    <property type="evidence" value="ECO:0007669"/>
    <property type="project" value="UniProtKB-SubCell"/>
</dbReference>
<evidence type="ECO:0000256" key="13">
    <source>
        <dbReference type="ARBA" id="ARBA00023180"/>
    </source>
</evidence>
<gene>
    <name evidence="18" type="primary">Nectin3</name>
    <name evidence="18" type="ORF">GTO95_0014298</name>
</gene>
<dbReference type="InterPro" id="IPR013162">
    <property type="entry name" value="CD80_C2-set"/>
</dbReference>
<dbReference type="SUPFAM" id="SSF48726">
    <property type="entry name" value="Immunoglobulin"/>
    <property type="match status" value="3"/>
</dbReference>
<feature type="non-terminal residue" evidence="18">
    <location>
        <position position="1"/>
    </location>
</feature>
<organism evidence="18 19">
    <name type="scientific">Atractosteus spatula</name>
    <name type="common">Alligator gar</name>
    <name type="synonym">Lepisosteus spatula</name>
    <dbReference type="NCBI Taxonomy" id="7917"/>
    <lineage>
        <taxon>Eukaryota</taxon>
        <taxon>Metazoa</taxon>
        <taxon>Chordata</taxon>
        <taxon>Craniata</taxon>
        <taxon>Vertebrata</taxon>
        <taxon>Euteleostomi</taxon>
        <taxon>Actinopterygii</taxon>
        <taxon>Neopterygii</taxon>
        <taxon>Holostei</taxon>
        <taxon>Semionotiformes</taxon>
        <taxon>Lepisosteidae</taxon>
        <taxon>Atractosteus</taxon>
    </lineage>
</organism>
<evidence type="ECO:0000313" key="18">
    <source>
        <dbReference type="EMBL" id="MBN3325101.1"/>
    </source>
</evidence>
<dbReference type="InterPro" id="IPR036179">
    <property type="entry name" value="Ig-like_dom_sf"/>
</dbReference>
<dbReference type="SMART" id="SM00409">
    <property type="entry name" value="IG"/>
    <property type="match status" value="2"/>
</dbReference>
<feature type="domain" description="Ig-like" evidence="17">
    <location>
        <begin position="13"/>
        <end position="141"/>
    </location>
</feature>
<feature type="domain" description="Ig-like" evidence="17">
    <location>
        <begin position="246"/>
        <end position="331"/>
    </location>
</feature>
<evidence type="ECO:0000256" key="3">
    <source>
        <dbReference type="ARBA" id="ARBA00007810"/>
    </source>
</evidence>
<evidence type="ECO:0000256" key="15">
    <source>
        <dbReference type="ARBA" id="ARBA00082570"/>
    </source>
</evidence>
<evidence type="ECO:0000256" key="2">
    <source>
        <dbReference type="ARBA" id="ARBA00004536"/>
    </source>
</evidence>
<protein>
    <recommendedName>
        <fullName evidence="15">Nectin cell adhesion molecule 3</fullName>
    </recommendedName>
</protein>
<keyword evidence="12" id="KW-1015">Disulfide bond</keyword>
<accession>A0A8J7P625</accession>
<feature type="transmembrane region" description="Helical" evidence="16">
    <location>
        <begin position="343"/>
        <end position="367"/>
    </location>
</feature>
<dbReference type="Pfam" id="PF07686">
    <property type="entry name" value="V-set"/>
    <property type="match status" value="1"/>
</dbReference>
<evidence type="ECO:0000256" key="12">
    <source>
        <dbReference type="ARBA" id="ARBA00023157"/>
    </source>
</evidence>
<dbReference type="SMART" id="SM00406">
    <property type="entry name" value="IGv"/>
    <property type="match status" value="1"/>
</dbReference>
<dbReference type="Pfam" id="PF08205">
    <property type="entry name" value="C2-set_2"/>
    <property type="match status" value="1"/>
</dbReference>
<dbReference type="GO" id="GO:0007157">
    <property type="term" value="P:heterophilic cell-cell adhesion via plasma membrane cell adhesion molecules"/>
    <property type="evidence" value="ECO:0007669"/>
    <property type="project" value="TreeGrafter"/>
</dbReference>
<keyword evidence="8" id="KW-0130">Cell adhesion</keyword>
<keyword evidence="14" id="KW-0393">Immunoglobulin domain</keyword>
<dbReference type="PANTHER" id="PTHR23277">
    <property type="entry name" value="NECTIN-RELATED"/>
    <property type="match status" value="1"/>
</dbReference>
<keyword evidence="19" id="KW-1185">Reference proteome</keyword>
<dbReference type="GO" id="GO:0005912">
    <property type="term" value="C:adherens junction"/>
    <property type="evidence" value="ECO:0007669"/>
    <property type="project" value="UniProtKB-SubCell"/>
</dbReference>
<comment type="similarity">
    <text evidence="3">Belongs to the nectin family.</text>
</comment>
<evidence type="ECO:0000313" key="19">
    <source>
        <dbReference type="Proteomes" id="UP000736164"/>
    </source>
</evidence>
<reference evidence="18" key="1">
    <citation type="journal article" date="2021" name="Cell">
        <title>Tracing the genetic footprints of vertebrate landing in non-teleost ray-finned fishes.</title>
        <authorList>
            <person name="Bi X."/>
            <person name="Wang K."/>
            <person name="Yang L."/>
            <person name="Pan H."/>
            <person name="Jiang H."/>
            <person name="Wei Q."/>
            <person name="Fang M."/>
            <person name="Yu H."/>
            <person name="Zhu C."/>
            <person name="Cai Y."/>
            <person name="He Y."/>
            <person name="Gan X."/>
            <person name="Zeng H."/>
            <person name="Yu D."/>
            <person name="Zhu Y."/>
            <person name="Jiang H."/>
            <person name="Qiu Q."/>
            <person name="Yang H."/>
            <person name="Zhang Y.E."/>
            <person name="Wang W."/>
            <person name="Zhu M."/>
            <person name="He S."/>
            <person name="Zhang G."/>
        </authorList>
    </citation>
    <scope>NUCLEOTIDE SEQUENCE</scope>
    <source>
        <strain evidence="18">Allg_001</strain>
    </source>
</reference>
<dbReference type="Gene3D" id="2.60.40.10">
    <property type="entry name" value="Immunoglobulins"/>
    <property type="match status" value="3"/>
</dbReference>
<dbReference type="InterPro" id="IPR003598">
    <property type="entry name" value="Ig_sub2"/>
</dbReference>
<evidence type="ECO:0000256" key="11">
    <source>
        <dbReference type="ARBA" id="ARBA00023136"/>
    </source>
</evidence>
<dbReference type="InterPro" id="IPR007110">
    <property type="entry name" value="Ig-like_dom"/>
</dbReference>
<evidence type="ECO:0000256" key="1">
    <source>
        <dbReference type="ARBA" id="ARBA00004162"/>
    </source>
</evidence>
<dbReference type="Pfam" id="PF13927">
    <property type="entry name" value="Ig_3"/>
    <property type="match status" value="1"/>
</dbReference>
<dbReference type="AlphaFoldDB" id="A0A8J7P625"/>
<evidence type="ECO:0000256" key="16">
    <source>
        <dbReference type="SAM" id="Phobius"/>
    </source>
</evidence>
<dbReference type="GO" id="GO:0043296">
    <property type="term" value="C:apical junction complex"/>
    <property type="evidence" value="ECO:0007669"/>
    <property type="project" value="TreeGrafter"/>
</dbReference>
<evidence type="ECO:0000256" key="6">
    <source>
        <dbReference type="ARBA" id="ARBA00022729"/>
    </source>
</evidence>
<evidence type="ECO:0000256" key="5">
    <source>
        <dbReference type="ARBA" id="ARBA00022692"/>
    </source>
</evidence>
<keyword evidence="11 16" id="KW-0472">Membrane</keyword>
<keyword evidence="13" id="KW-0325">Glycoprotein</keyword>
<feature type="non-terminal residue" evidence="18">
    <location>
        <position position="461"/>
    </location>
</feature>
<evidence type="ECO:0000256" key="7">
    <source>
        <dbReference type="ARBA" id="ARBA00022737"/>
    </source>
</evidence>
<keyword evidence="10 16" id="KW-1133">Transmembrane helix</keyword>
<dbReference type="GO" id="GO:0007156">
    <property type="term" value="P:homophilic cell adhesion via plasma membrane adhesion molecules"/>
    <property type="evidence" value="ECO:0007669"/>
    <property type="project" value="TreeGrafter"/>
</dbReference>
<keyword evidence="6" id="KW-0732">Signal</keyword>